<evidence type="ECO:0000313" key="13">
    <source>
        <dbReference type="Proteomes" id="UP001295684"/>
    </source>
</evidence>
<dbReference type="InterPro" id="IPR002423">
    <property type="entry name" value="Cpn60/GroEL/TCP-1"/>
</dbReference>
<dbReference type="InterPro" id="IPR027410">
    <property type="entry name" value="TCP-1-like_intermed_sf"/>
</dbReference>
<keyword evidence="8 11" id="KW-0143">Chaperone</keyword>
<dbReference type="Gene3D" id="3.50.7.10">
    <property type="entry name" value="GroEL"/>
    <property type="match status" value="1"/>
</dbReference>
<dbReference type="InterPro" id="IPR002194">
    <property type="entry name" value="Chaperonin_TCP-1_CS"/>
</dbReference>
<dbReference type="PROSITE" id="PS00751">
    <property type="entry name" value="TCP1_2"/>
    <property type="match status" value="1"/>
</dbReference>
<dbReference type="InterPro" id="IPR012715">
    <property type="entry name" value="Chap_CCT_alpha"/>
</dbReference>
<dbReference type="AlphaFoldDB" id="A0AAD1UEU0"/>
<dbReference type="GO" id="GO:0140662">
    <property type="term" value="F:ATP-dependent protein folding chaperone"/>
    <property type="evidence" value="ECO:0007669"/>
    <property type="project" value="InterPro"/>
</dbReference>
<dbReference type="GO" id="GO:0005737">
    <property type="term" value="C:cytoplasm"/>
    <property type="evidence" value="ECO:0007669"/>
    <property type="project" value="UniProtKB-SubCell"/>
</dbReference>
<comment type="subcellular location">
    <subcellularLocation>
        <location evidence="1">Cytoplasm</location>
    </subcellularLocation>
</comment>
<dbReference type="InterPro" id="IPR017998">
    <property type="entry name" value="Chaperone_TCP-1"/>
</dbReference>
<protein>
    <recommendedName>
        <fullName evidence="4">T-complex protein 1 subunit alpha</fullName>
    </recommendedName>
    <alternativeName>
        <fullName evidence="10">CCT-alpha</fullName>
    </alternativeName>
</protein>
<evidence type="ECO:0000256" key="8">
    <source>
        <dbReference type="ARBA" id="ARBA00023186"/>
    </source>
</evidence>
<dbReference type="NCBIfam" id="NF041083">
    <property type="entry name" value="thermosome_beta"/>
    <property type="match status" value="1"/>
</dbReference>
<accession>A0AAD1UEU0</accession>
<gene>
    <name evidence="12" type="ORF">ECRASSUSDP1_LOCUS5440</name>
</gene>
<dbReference type="PROSITE" id="PS00995">
    <property type="entry name" value="TCP1_3"/>
    <property type="match status" value="1"/>
</dbReference>
<evidence type="ECO:0000256" key="9">
    <source>
        <dbReference type="ARBA" id="ARBA00024677"/>
    </source>
</evidence>
<keyword evidence="13" id="KW-1185">Reference proteome</keyword>
<dbReference type="NCBIfam" id="NF041082">
    <property type="entry name" value="thermosome_alpha"/>
    <property type="match status" value="1"/>
</dbReference>
<keyword evidence="7 11" id="KW-0067">ATP-binding</keyword>
<dbReference type="PROSITE" id="PS00750">
    <property type="entry name" value="TCP1_1"/>
    <property type="match status" value="1"/>
</dbReference>
<dbReference type="InterPro" id="IPR027413">
    <property type="entry name" value="GROEL-like_equatorial_sf"/>
</dbReference>
<proteinExistence type="inferred from homology"/>
<keyword evidence="6 11" id="KW-0547">Nucleotide-binding</keyword>
<dbReference type="Gene3D" id="1.10.560.10">
    <property type="entry name" value="GroEL-like equatorial domain"/>
    <property type="match status" value="1"/>
</dbReference>
<evidence type="ECO:0000313" key="12">
    <source>
        <dbReference type="EMBL" id="CAI2364099.1"/>
    </source>
</evidence>
<evidence type="ECO:0000256" key="10">
    <source>
        <dbReference type="ARBA" id="ARBA00030049"/>
    </source>
</evidence>
<dbReference type="GO" id="GO:0016887">
    <property type="term" value="F:ATP hydrolysis activity"/>
    <property type="evidence" value="ECO:0007669"/>
    <property type="project" value="InterPro"/>
</dbReference>
<dbReference type="InterPro" id="IPR054827">
    <property type="entry name" value="thermosome_alpha"/>
</dbReference>
<organism evidence="12 13">
    <name type="scientific">Euplotes crassus</name>
    <dbReference type="NCBI Taxonomy" id="5936"/>
    <lineage>
        <taxon>Eukaryota</taxon>
        <taxon>Sar</taxon>
        <taxon>Alveolata</taxon>
        <taxon>Ciliophora</taxon>
        <taxon>Intramacronucleata</taxon>
        <taxon>Spirotrichea</taxon>
        <taxon>Hypotrichia</taxon>
        <taxon>Euplotida</taxon>
        <taxon>Euplotidae</taxon>
        <taxon>Moneuplotes</taxon>
    </lineage>
</organism>
<dbReference type="EMBL" id="CAMPGE010005249">
    <property type="protein sequence ID" value="CAI2364099.1"/>
    <property type="molecule type" value="Genomic_DNA"/>
</dbReference>
<evidence type="ECO:0000256" key="3">
    <source>
        <dbReference type="ARBA" id="ARBA00011531"/>
    </source>
</evidence>
<dbReference type="InterPro" id="IPR027409">
    <property type="entry name" value="GroEL-like_apical_dom_sf"/>
</dbReference>
<reference evidence="12" key="1">
    <citation type="submission" date="2023-07" db="EMBL/GenBank/DDBJ databases">
        <authorList>
            <consortium name="AG Swart"/>
            <person name="Singh M."/>
            <person name="Singh A."/>
            <person name="Seah K."/>
            <person name="Emmerich C."/>
        </authorList>
    </citation>
    <scope>NUCLEOTIDE SEQUENCE</scope>
    <source>
        <strain evidence="12">DP1</strain>
    </source>
</reference>
<evidence type="ECO:0000256" key="7">
    <source>
        <dbReference type="ARBA" id="ARBA00022840"/>
    </source>
</evidence>
<dbReference type="CDD" id="cd03335">
    <property type="entry name" value="TCP1_alpha"/>
    <property type="match status" value="1"/>
</dbReference>
<evidence type="ECO:0000256" key="11">
    <source>
        <dbReference type="RuleBase" id="RU004187"/>
    </source>
</evidence>
<evidence type="ECO:0000256" key="5">
    <source>
        <dbReference type="ARBA" id="ARBA00022490"/>
    </source>
</evidence>
<comment type="subunit">
    <text evidence="3">Heterooligomeric complex of about 850 to 900 kDa that forms two stacked rings, 12 to 16 nm in diameter.</text>
</comment>
<dbReference type="InterPro" id="IPR053374">
    <property type="entry name" value="TCP-1_chaperonin"/>
</dbReference>
<dbReference type="NCBIfam" id="TIGR02340">
    <property type="entry name" value="chap_CCT_alpha"/>
    <property type="match status" value="1"/>
</dbReference>
<dbReference type="SUPFAM" id="SSF48592">
    <property type="entry name" value="GroEL equatorial domain-like"/>
    <property type="match status" value="1"/>
</dbReference>
<comment type="similarity">
    <text evidence="2 11">Belongs to the TCP-1 chaperonin family.</text>
</comment>
<dbReference type="GO" id="GO:0051082">
    <property type="term" value="F:unfolded protein binding"/>
    <property type="evidence" value="ECO:0007669"/>
    <property type="project" value="InterPro"/>
</dbReference>
<dbReference type="PANTHER" id="PTHR11353">
    <property type="entry name" value="CHAPERONIN"/>
    <property type="match status" value="1"/>
</dbReference>
<dbReference type="SUPFAM" id="SSF52029">
    <property type="entry name" value="GroEL apical domain-like"/>
    <property type="match status" value="1"/>
</dbReference>
<dbReference type="FunFam" id="1.10.560.10:FF:000070">
    <property type="entry name" value="Uncharacterized protein"/>
    <property type="match status" value="1"/>
</dbReference>
<evidence type="ECO:0000256" key="6">
    <source>
        <dbReference type="ARBA" id="ARBA00022741"/>
    </source>
</evidence>
<dbReference type="PRINTS" id="PR00304">
    <property type="entry name" value="TCOMPLEXTCP1"/>
</dbReference>
<evidence type="ECO:0000256" key="2">
    <source>
        <dbReference type="ARBA" id="ARBA00008020"/>
    </source>
</evidence>
<evidence type="ECO:0000256" key="4">
    <source>
        <dbReference type="ARBA" id="ARBA00014424"/>
    </source>
</evidence>
<dbReference type="Pfam" id="PF00118">
    <property type="entry name" value="Cpn60_TCP1"/>
    <property type="match status" value="1"/>
</dbReference>
<name>A0AAD1UEU0_EUPCR</name>
<dbReference type="SUPFAM" id="SSF54849">
    <property type="entry name" value="GroEL-intermediate domain like"/>
    <property type="match status" value="1"/>
</dbReference>
<dbReference type="Gene3D" id="3.30.260.10">
    <property type="entry name" value="TCP-1-like chaperonin intermediate domain"/>
    <property type="match status" value="1"/>
</dbReference>
<sequence>MSGVSIIGEREQGQDVRTSNITAVIGLANIVKTSLGPQGLDKMLVDSIGDVTITNDGATILSQLEVEHPAAKVLVELANLQDKEVGDGTTSVVILAAELLKRANNLVKNKIHPTTVMAGYRLALKEMIKYIKSNLTVKVEDLGRDALISAARTSMSSKIVGSESAFFSEMVVTAMERVKTINNMGKTKYPVKNVNILKVHGKSSKESMLINGYALEMGRAAQGMPTSIENAKIACIAFNLNKFRLHMGIQVLVKDPAELEAIRQKEMDFTKDRVNMIIESGANVVLCSGGIDDFALKYFVEAGVIALRRVSISDMRRIATATGATVVTNLSDYETSDEKFEASNLGSCSLVQEKRIGDYDHIFFEGLAETNCQTIVIRGANEYFLDEVDRSLHDSLCVVKRILESNAIVTGGGAVETSLSVYLDDFARTLESRELLAISEVAESLLIIPKTLAINAALDATDLVAKLKVFHHASQTAEDQSKKELKHYGLDLINGKCRNNMIAGVLEPAISKVKSLKFAIEAAIAILRVDDMIKIAPKLTEEDKMRLAQQQAAAQGQDFF</sequence>
<dbReference type="GO" id="GO:0005524">
    <property type="term" value="F:ATP binding"/>
    <property type="evidence" value="ECO:0007669"/>
    <property type="project" value="UniProtKB-KW"/>
</dbReference>
<evidence type="ECO:0000256" key="1">
    <source>
        <dbReference type="ARBA" id="ARBA00004496"/>
    </source>
</evidence>
<comment type="function">
    <text evidence="9">Molecular chaperone; assists the folding of proteins upon ATP hydrolysis. Known to play a role, in vitro, in the folding of actin and tubulin.</text>
</comment>
<dbReference type="Proteomes" id="UP001295684">
    <property type="component" value="Unassembled WGS sequence"/>
</dbReference>
<comment type="caution">
    <text evidence="12">The sequence shown here is derived from an EMBL/GenBank/DDBJ whole genome shotgun (WGS) entry which is preliminary data.</text>
</comment>
<keyword evidence="5" id="KW-0963">Cytoplasm</keyword>